<protein>
    <recommendedName>
        <fullName evidence="3">Basic secretory peptidase family protein</fullName>
    </recommendedName>
</protein>
<proteinExistence type="predicted"/>
<sequence>MFKQIPTRKNAVLAAAFLALLPVAALAQPPTKVDDPKSLERHLFPLAPAMPAAPTVTYDVSDFPEGKAWAEKAQKVVSDWFPIVWRMLGTEERTPPKTVKLVFKRTLSAPAYAGGDTITVSGEWITRTPNDFGMMVHELTHLVQAYRGPGDRPGWLTEGIADYIRWWRYEPETTRTRIDPAKASYRDAYRTTAGFLAYLTAKYDRALVPRLDRALRKGTYTPDLFKDAS</sequence>
<accession>A0A6J4IPD9</accession>
<evidence type="ECO:0000313" key="2">
    <source>
        <dbReference type="EMBL" id="CAA9255769.1"/>
    </source>
</evidence>
<dbReference type="Pfam" id="PF04450">
    <property type="entry name" value="BSP"/>
    <property type="match status" value="1"/>
</dbReference>
<keyword evidence="1" id="KW-0732">Signal</keyword>
<reference evidence="2" key="1">
    <citation type="submission" date="2020-02" db="EMBL/GenBank/DDBJ databases">
        <authorList>
            <person name="Meier V. D."/>
        </authorList>
    </citation>
    <scope>NUCLEOTIDE SEQUENCE</scope>
    <source>
        <strain evidence="2">AVDCRST_MAG93</strain>
    </source>
</reference>
<dbReference type="InterPro" id="IPR007541">
    <property type="entry name" value="Uncharacterised_BSP"/>
</dbReference>
<name>A0A6J4IPD9_9CHLR</name>
<dbReference type="PANTHER" id="PTHR33321:SF12">
    <property type="entry name" value="PLANT BASIC SECRETORY PROTEIN (BSP) FAMILY PROTEIN"/>
    <property type="match status" value="1"/>
</dbReference>
<feature type="signal peptide" evidence="1">
    <location>
        <begin position="1"/>
        <end position="27"/>
    </location>
</feature>
<feature type="non-terminal residue" evidence="2">
    <location>
        <position position="229"/>
    </location>
</feature>
<evidence type="ECO:0008006" key="3">
    <source>
        <dbReference type="Google" id="ProtNLM"/>
    </source>
</evidence>
<gene>
    <name evidence="2" type="ORF">AVDCRST_MAG93-1960</name>
</gene>
<organism evidence="2">
    <name type="scientific">uncultured Chloroflexia bacterium</name>
    <dbReference type="NCBI Taxonomy" id="1672391"/>
    <lineage>
        <taxon>Bacteria</taxon>
        <taxon>Bacillati</taxon>
        <taxon>Chloroflexota</taxon>
        <taxon>Chloroflexia</taxon>
        <taxon>environmental samples</taxon>
    </lineage>
</organism>
<dbReference type="PANTHER" id="PTHR33321">
    <property type="match status" value="1"/>
</dbReference>
<dbReference type="AlphaFoldDB" id="A0A6J4IPD9"/>
<dbReference type="EMBL" id="CADCTR010000666">
    <property type="protein sequence ID" value="CAA9255769.1"/>
    <property type="molecule type" value="Genomic_DNA"/>
</dbReference>
<feature type="chain" id="PRO_5026887857" description="Basic secretory peptidase family protein" evidence="1">
    <location>
        <begin position="28"/>
        <end position="229"/>
    </location>
</feature>
<evidence type="ECO:0000256" key="1">
    <source>
        <dbReference type="SAM" id="SignalP"/>
    </source>
</evidence>
<dbReference type="InterPro" id="IPR010916">
    <property type="entry name" value="TonB_box_CS"/>
</dbReference>
<dbReference type="PROSITE" id="PS00430">
    <property type="entry name" value="TONB_DEPENDENT_REC_1"/>
    <property type="match status" value="1"/>
</dbReference>